<proteinExistence type="predicted"/>
<name>A0A0B2X0X2_METAS</name>
<organism evidence="6 7">
    <name type="scientific">Metarhizium album (strain ARSEF 1941)</name>
    <dbReference type="NCBI Taxonomy" id="1081103"/>
    <lineage>
        <taxon>Eukaryota</taxon>
        <taxon>Fungi</taxon>
        <taxon>Dikarya</taxon>
        <taxon>Ascomycota</taxon>
        <taxon>Pezizomycotina</taxon>
        <taxon>Sordariomycetes</taxon>
        <taxon>Hypocreomycetidae</taxon>
        <taxon>Hypocreales</taxon>
        <taxon>Clavicipitaceae</taxon>
        <taxon>Metarhizium</taxon>
    </lineage>
</organism>
<dbReference type="InterPro" id="IPR032741">
    <property type="entry name" value="Sls1_KH-1"/>
</dbReference>
<dbReference type="EMBL" id="AZHE01000006">
    <property type="protein sequence ID" value="KHN98725.1"/>
    <property type="molecule type" value="Genomic_DNA"/>
</dbReference>
<dbReference type="Proteomes" id="UP000030816">
    <property type="component" value="Unassembled WGS sequence"/>
</dbReference>
<evidence type="ECO:0000256" key="1">
    <source>
        <dbReference type="SAM" id="MobiDB-lite"/>
    </source>
</evidence>
<feature type="region of interest" description="Disordered" evidence="1">
    <location>
        <begin position="59"/>
        <end position="100"/>
    </location>
</feature>
<dbReference type="OrthoDB" id="5392646at2759"/>
<evidence type="ECO:0000259" key="5">
    <source>
        <dbReference type="Pfam" id="PF20778"/>
    </source>
</evidence>
<reference evidence="6 7" key="1">
    <citation type="journal article" date="2014" name="Proc. Natl. Acad. Sci. U.S.A.">
        <title>Trajectory and genomic determinants of fungal-pathogen speciation and host adaptation.</title>
        <authorList>
            <person name="Hu X."/>
            <person name="Xiao G."/>
            <person name="Zheng P."/>
            <person name="Shang Y."/>
            <person name="Su Y."/>
            <person name="Zhang X."/>
            <person name="Liu X."/>
            <person name="Zhan S."/>
            <person name="St Leger R.J."/>
            <person name="Wang C."/>
        </authorList>
    </citation>
    <scope>NUCLEOTIDE SEQUENCE [LARGE SCALE GENOMIC DNA]</scope>
    <source>
        <strain evidence="6 7">ARSEF 1941</strain>
    </source>
</reference>
<feature type="region of interest" description="Disordered" evidence="1">
    <location>
        <begin position="115"/>
        <end position="149"/>
    </location>
</feature>
<gene>
    <name evidence="6" type="ORF">MAM_03187</name>
</gene>
<feature type="compositionally biased region" description="Basic and acidic residues" evidence="1">
    <location>
        <begin position="87"/>
        <end position="100"/>
    </location>
</feature>
<feature type="domain" description="SLS1 first KH" evidence="2">
    <location>
        <begin position="334"/>
        <end position="404"/>
    </location>
</feature>
<dbReference type="AlphaFoldDB" id="A0A0B2X0X2"/>
<dbReference type="STRING" id="1081103.A0A0B2X0X2"/>
<keyword evidence="7" id="KW-1185">Reference proteome</keyword>
<evidence type="ECO:0000313" key="7">
    <source>
        <dbReference type="Proteomes" id="UP000030816"/>
    </source>
</evidence>
<evidence type="ECO:0000259" key="3">
    <source>
        <dbReference type="Pfam" id="PF20776"/>
    </source>
</evidence>
<comment type="caution">
    <text evidence="6">The sequence shown here is derived from an EMBL/GenBank/DDBJ whole genome shotgun (WGS) entry which is preliminary data.</text>
</comment>
<evidence type="ECO:0000259" key="2">
    <source>
        <dbReference type="Pfam" id="PF14611"/>
    </source>
</evidence>
<dbReference type="InterPro" id="IPR048400">
    <property type="entry name" value="SLS1_N"/>
</dbReference>
<feature type="region of interest" description="Disordered" evidence="1">
    <location>
        <begin position="832"/>
        <end position="862"/>
    </location>
</feature>
<accession>A0A0B2X0X2</accession>
<feature type="compositionally biased region" description="Basic and acidic residues" evidence="1">
    <location>
        <begin position="850"/>
        <end position="862"/>
    </location>
</feature>
<evidence type="ECO:0000313" key="6">
    <source>
        <dbReference type="EMBL" id="KHN98725.1"/>
    </source>
</evidence>
<dbReference type="InterPro" id="IPR048401">
    <property type="entry name" value="SLS1_C"/>
</dbReference>
<feature type="domain" description="SLS1 N-terminal" evidence="3">
    <location>
        <begin position="227"/>
        <end position="327"/>
    </location>
</feature>
<evidence type="ECO:0000259" key="4">
    <source>
        <dbReference type="Pfam" id="PF20777"/>
    </source>
</evidence>
<dbReference type="Pfam" id="PF20777">
    <property type="entry name" value="KH_SLS1_2"/>
    <property type="match status" value="1"/>
</dbReference>
<feature type="compositionally biased region" description="Basic residues" evidence="1">
    <location>
        <begin position="74"/>
        <end position="86"/>
    </location>
</feature>
<feature type="domain" description="SLS1 second KH" evidence="4">
    <location>
        <begin position="408"/>
        <end position="471"/>
    </location>
</feature>
<protein>
    <submittedName>
        <fullName evidence="6">Uncharacterized protein</fullName>
    </submittedName>
</protein>
<dbReference type="GO" id="GO:0005743">
    <property type="term" value="C:mitochondrial inner membrane"/>
    <property type="evidence" value="ECO:0007669"/>
    <property type="project" value="InterPro"/>
</dbReference>
<dbReference type="Pfam" id="PF14611">
    <property type="entry name" value="KH_SLS1_1"/>
    <property type="match status" value="1"/>
</dbReference>
<sequence length="862" mass="96375">MLSRVARLQRICWVCRLCIPRQAAAVPIRCPPSPTNGRQVRCVSDFSPQSKERIEALISGALDDFESKPSGSRAGKRRPGRRKKSQKRGDVHDKSTPWALEPEKDCRLSENCDVNATEGASTTPGDASTSDGPPTAPLPKSTCKGQPCPGTEEFSDEFLYRKSLGVDALGKPADAIIIKNPNKIRDPKKVTSEAVKEAQHVNVTGASFTWRDVISQKQDEVDESGFSKEIWENIEEMRPKDRTIITRKDFDNLVEYLVDGFTAGQLMTYLSRASSYKTLRSTNEPPYPWLTQQSAWAATEPLDRRSYKPKERQAVAILTAVWKLEIQEHIEGFGRTVVWLRPDIFSLVASPQSGIIGRLSADFLDESNKEIITSSLEDYRLSIYTRKPTVATILARLDEIVRTIKSQTISVDQVKQDNLETSVLVELEKITKTALKYNAASSTLLVSWLPETDVSNGKTESPADIVSRLLIGRETSPQHADARVLPRVKSKKSVFLTHQRDKRSMAWRDRLRHWYRFVSHIGKPTEAATEGLGFRTKIELKQPNAQSAQESNEVTAVFGHILHTEQHISQLKLAKSRRVLSPVIPHPAALTLVTADTPSPSTRKTAIVLNFAPESPPKTSLPGSTPLIRLRIPITPFTDLSNFSFPDASVLEAVMPWQESDVMLPDSSVDVRLTQKRLIPLDAKQLSLQAFLQDSDFNLLQGRLRTPSRISFAMPSFISTNQDTSSTDFVATPHIFMGLEIHQTIEVEWKSHTLRYSSIEAGQHGGQQQILSLVAGPLSNQGRTTTEEQLCSFLTLVEETARGAHFSWDEGYKLMSQRAAEQFSWDMMDTDYAQQDSTIAEETDQQPGLEHGRDGQEARLHD</sequence>
<dbReference type="RefSeq" id="XP_040679791.1">
    <property type="nucleotide sequence ID" value="XM_040821986.1"/>
</dbReference>
<dbReference type="GeneID" id="63737642"/>
<dbReference type="Pfam" id="PF20776">
    <property type="entry name" value="SLS1_N"/>
    <property type="match status" value="1"/>
</dbReference>
<feature type="domain" description="SLS1 C-terminal" evidence="5">
    <location>
        <begin position="503"/>
        <end position="798"/>
    </location>
</feature>
<dbReference type="InterPro" id="IPR048748">
    <property type="entry name" value="SLS1_KH2"/>
</dbReference>
<feature type="compositionally biased region" description="Polar residues" evidence="1">
    <location>
        <begin position="115"/>
        <end position="132"/>
    </location>
</feature>
<dbReference type="HOGENOM" id="CLU_011385_1_0_1"/>
<dbReference type="Pfam" id="PF20778">
    <property type="entry name" value="SLS1_C"/>
    <property type="match status" value="1"/>
</dbReference>